<dbReference type="PANTHER" id="PTHR30313">
    <property type="entry name" value="DNA PRIMASE"/>
    <property type="match status" value="1"/>
</dbReference>
<dbReference type="HAMAP" id="MF_00974">
    <property type="entry name" value="DNA_primase_DnaG"/>
    <property type="match status" value="1"/>
</dbReference>
<reference evidence="17 18" key="1">
    <citation type="submission" date="2018-05" db="EMBL/GenBank/DDBJ databases">
        <title>Genomic Encyclopedia of Type Strains, Phase IV (KMG-IV): sequencing the most valuable type-strain genomes for metagenomic binning, comparative biology and taxonomic classification.</title>
        <authorList>
            <person name="Goeker M."/>
        </authorList>
    </citation>
    <scope>NUCLEOTIDE SEQUENCE [LARGE SCALE GENOMIC DNA]</scope>
    <source>
        <strain evidence="17 18">DSM 18773</strain>
    </source>
</reference>
<evidence type="ECO:0000256" key="5">
    <source>
        <dbReference type="ARBA" id="ARBA00022705"/>
    </source>
</evidence>
<evidence type="ECO:0000313" key="18">
    <source>
        <dbReference type="Proteomes" id="UP000245634"/>
    </source>
</evidence>
<dbReference type="Pfam" id="PF13155">
    <property type="entry name" value="Toprim_2"/>
    <property type="match status" value="1"/>
</dbReference>
<dbReference type="PANTHER" id="PTHR30313:SF2">
    <property type="entry name" value="DNA PRIMASE"/>
    <property type="match status" value="1"/>
</dbReference>
<keyword evidence="18" id="KW-1185">Reference proteome</keyword>
<evidence type="ECO:0000256" key="13">
    <source>
        <dbReference type="PIRNR" id="PIRNR002811"/>
    </source>
</evidence>
<comment type="caution">
    <text evidence="17">The sequence shown here is derived from an EMBL/GenBank/DDBJ whole genome shotgun (WGS) entry which is preliminary data.</text>
</comment>
<evidence type="ECO:0000256" key="6">
    <source>
        <dbReference type="ARBA" id="ARBA00022723"/>
    </source>
</evidence>
<dbReference type="FunFam" id="3.90.580.10:FF:000001">
    <property type="entry name" value="DNA primase"/>
    <property type="match status" value="1"/>
</dbReference>
<comment type="function">
    <text evidence="12 13">RNA polymerase that catalyzes the synthesis of short RNA molecules used as primers for DNA polymerase during DNA replication.</text>
</comment>
<evidence type="ECO:0000256" key="10">
    <source>
        <dbReference type="ARBA" id="ARBA00023125"/>
    </source>
</evidence>
<dbReference type="InterPro" id="IPR030846">
    <property type="entry name" value="DnaG_bac"/>
</dbReference>
<evidence type="ECO:0000256" key="4">
    <source>
        <dbReference type="ARBA" id="ARBA00022695"/>
    </source>
</evidence>
<dbReference type="Pfam" id="PF01807">
    <property type="entry name" value="Zn_ribbon_DnaG"/>
    <property type="match status" value="1"/>
</dbReference>
<dbReference type="InterPro" id="IPR019475">
    <property type="entry name" value="DNA_primase_DnaB-bd"/>
</dbReference>
<dbReference type="GO" id="GO:1990077">
    <property type="term" value="C:primosome complex"/>
    <property type="evidence" value="ECO:0007669"/>
    <property type="project" value="UniProtKB-KW"/>
</dbReference>
<keyword evidence="2 12" id="KW-0639">Primosome</keyword>
<dbReference type="InterPro" id="IPR013264">
    <property type="entry name" value="DNAG_N"/>
</dbReference>
<dbReference type="GO" id="GO:0005737">
    <property type="term" value="C:cytoplasm"/>
    <property type="evidence" value="ECO:0007669"/>
    <property type="project" value="TreeGrafter"/>
</dbReference>
<dbReference type="PROSITE" id="PS50880">
    <property type="entry name" value="TOPRIM"/>
    <property type="match status" value="1"/>
</dbReference>
<dbReference type="Pfam" id="PF10410">
    <property type="entry name" value="DnaB_bind"/>
    <property type="match status" value="1"/>
</dbReference>
<dbReference type="GO" id="GO:0008270">
    <property type="term" value="F:zinc ion binding"/>
    <property type="evidence" value="ECO:0007669"/>
    <property type="project" value="UniProtKB-UniRule"/>
</dbReference>
<keyword evidence="5 12" id="KW-0235">DNA replication</keyword>
<dbReference type="Gene3D" id="1.10.860.10">
    <property type="entry name" value="DNAb Helicase, Chain A"/>
    <property type="match status" value="1"/>
</dbReference>
<evidence type="ECO:0000256" key="3">
    <source>
        <dbReference type="ARBA" id="ARBA00022679"/>
    </source>
</evidence>
<dbReference type="GO" id="GO:0003677">
    <property type="term" value="F:DNA binding"/>
    <property type="evidence" value="ECO:0007669"/>
    <property type="project" value="UniProtKB-KW"/>
</dbReference>
<dbReference type="GO" id="GO:0006269">
    <property type="term" value="P:DNA replication, synthesis of primer"/>
    <property type="evidence" value="ECO:0007669"/>
    <property type="project" value="UniProtKB-UniRule"/>
</dbReference>
<dbReference type="SUPFAM" id="SSF48024">
    <property type="entry name" value="N-terminal domain of DnaB helicase"/>
    <property type="match status" value="1"/>
</dbReference>
<keyword evidence="1 12" id="KW-0240">DNA-directed RNA polymerase</keyword>
<dbReference type="SUPFAM" id="SSF57783">
    <property type="entry name" value="Zinc beta-ribbon"/>
    <property type="match status" value="1"/>
</dbReference>
<dbReference type="EC" id="2.7.7.101" evidence="12"/>
<accession>A0A316D5D5</accession>
<dbReference type="Gene3D" id="3.90.980.10">
    <property type="entry name" value="DNA primase, catalytic core, N-terminal domain"/>
    <property type="match status" value="1"/>
</dbReference>
<keyword evidence="7 12" id="KW-0863">Zinc-finger</keyword>
<dbReference type="InterPro" id="IPR006295">
    <property type="entry name" value="DNA_primase_DnaG"/>
</dbReference>
<dbReference type="InterPro" id="IPR036977">
    <property type="entry name" value="DNA_primase_Znf_CHC2"/>
</dbReference>
<keyword evidence="11 12" id="KW-0804">Transcription</keyword>
<dbReference type="InterPro" id="IPR006171">
    <property type="entry name" value="TOPRIM_dom"/>
</dbReference>
<dbReference type="Gene3D" id="3.40.1360.10">
    <property type="match status" value="1"/>
</dbReference>
<dbReference type="InterPro" id="IPR002694">
    <property type="entry name" value="Znf_CHC2"/>
</dbReference>
<dbReference type="Gene3D" id="3.90.580.10">
    <property type="entry name" value="Zinc finger, CHC2-type domain"/>
    <property type="match status" value="1"/>
</dbReference>
<dbReference type="PIRSF" id="PIRSF002811">
    <property type="entry name" value="DnaG"/>
    <property type="match status" value="1"/>
</dbReference>
<evidence type="ECO:0000256" key="9">
    <source>
        <dbReference type="ARBA" id="ARBA00022842"/>
    </source>
</evidence>
<comment type="similarity">
    <text evidence="12 13">Belongs to the DnaG primase family.</text>
</comment>
<evidence type="ECO:0000259" key="16">
    <source>
        <dbReference type="PROSITE" id="PS50880"/>
    </source>
</evidence>
<dbReference type="SMART" id="SM00400">
    <property type="entry name" value="ZnF_CHCC"/>
    <property type="match status" value="1"/>
</dbReference>
<dbReference type="GO" id="GO:0005524">
    <property type="term" value="F:ATP binding"/>
    <property type="evidence" value="ECO:0007669"/>
    <property type="project" value="InterPro"/>
</dbReference>
<dbReference type="NCBIfam" id="TIGR01391">
    <property type="entry name" value="dnaG"/>
    <property type="match status" value="1"/>
</dbReference>
<protein>
    <recommendedName>
        <fullName evidence="12 13">DNA primase</fullName>
        <ecNumber evidence="12">2.7.7.101</ecNumber>
    </recommendedName>
</protein>
<keyword evidence="6 12" id="KW-0479">Metal-binding</keyword>
<evidence type="ECO:0000313" key="17">
    <source>
        <dbReference type="EMBL" id="PWK08419.1"/>
    </source>
</evidence>
<dbReference type="CDD" id="cd03364">
    <property type="entry name" value="TOPRIM_DnaG_primases"/>
    <property type="match status" value="1"/>
</dbReference>
<dbReference type="GO" id="GO:0003678">
    <property type="term" value="F:DNA helicase activity"/>
    <property type="evidence" value="ECO:0007669"/>
    <property type="project" value="InterPro"/>
</dbReference>
<name>A0A316D5D5_9BACL</name>
<dbReference type="FunFam" id="3.40.1360.10:FF:000002">
    <property type="entry name" value="DNA primase"/>
    <property type="match status" value="1"/>
</dbReference>
<comment type="domain">
    <text evidence="12">Contains an N-terminal zinc-binding domain, a central core domain that contains the primase activity, and a C-terminal DnaB-binding domain.</text>
</comment>
<feature type="region of interest" description="Disordered" evidence="15">
    <location>
        <begin position="429"/>
        <end position="459"/>
    </location>
</feature>
<evidence type="ECO:0000256" key="11">
    <source>
        <dbReference type="ARBA" id="ARBA00023163"/>
    </source>
</evidence>
<evidence type="ECO:0000256" key="12">
    <source>
        <dbReference type="HAMAP-Rule" id="MF_00974"/>
    </source>
</evidence>
<gene>
    <name evidence="12" type="primary">dnaG</name>
    <name evidence="17" type="ORF">C7459_11571</name>
</gene>
<keyword evidence="4 12" id="KW-0548">Nucleotidyltransferase</keyword>
<keyword evidence="10 12" id="KW-0238">DNA-binding</keyword>
<dbReference type="AlphaFoldDB" id="A0A316D5D5"/>
<dbReference type="Proteomes" id="UP000245634">
    <property type="component" value="Unassembled WGS sequence"/>
</dbReference>
<comment type="catalytic activity">
    <reaction evidence="12">
        <text>ssDNA + n NTP = ssDNA/pppN(pN)n-1 hybrid + (n-1) diphosphate.</text>
        <dbReference type="EC" id="2.7.7.101"/>
    </reaction>
</comment>
<keyword evidence="3 12" id="KW-0808">Transferase</keyword>
<proteinExistence type="inferred from homology"/>
<dbReference type="SUPFAM" id="SSF56731">
    <property type="entry name" value="DNA primase core"/>
    <property type="match status" value="1"/>
</dbReference>
<sequence>MERVRQHFDIVDVIGEYVGLKKSGRGSYAGLCPFHNEKSPSFHVTQDKQLYHCFGCSASGNLFTFLIEKEGITFQEAVERLAQRANIALPAEEMEDVESPEYKRRKEMLRAHELAAKYYNHILMNTEHGKLGLRYLEERGISRITIEAFQLGYAPDAWDVLRKFLLKRGFAEELLFEAGLLSEAQNGKGRYFDKFRHRVMYPIHDAQGHVIGFGGRVLSKDSGPKYLNSPETPLFHKGRHLYNLHRARSTMRSEGRVLVLEGYMDVIAAYQAGVQNVVAVLGTALTNDHVRLLQRNVQEIVMMFDGDAAGQKAALRSAEVVKDADVKTRVATLPEGLDPDDFLKKYGKDAFVRAIQDNASSMTTFRILSMRKDYNLSTDVGREDYLKAVIQTVLTDVSSPMELEKQLKELSDEFGVSVDALDQEVRLAKKSAPAGDKPDRKWNTNRNNADGMSVARSGNRASTPLPANIVAERILLTHMLIDEGVARQVQDELADEFSVDEHMVLAAHLYAFYAEHERAQPQLFISGLEDRELVKLTTTLLLKADELDRRPEFVEEYIQRIRVFQLERELKRFEHQYIECGNRMDWEGMRVASDEVKRIQALISALKNATTQ</sequence>
<dbReference type="InterPro" id="IPR037068">
    <property type="entry name" value="DNA_primase_core_N_sf"/>
</dbReference>
<organism evidence="17 18">
    <name type="scientific">Tumebacillus permanentifrigoris</name>
    <dbReference type="NCBI Taxonomy" id="378543"/>
    <lineage>
        <taxon>Bacteria</taxon>
        <taxon>Bacillati</taxon>
        <taxon>Bacillota</taxon>
        <taxon>Bacilli</taxon>
        <taxon>Bacillales</taxon>
        <taxon>Alicyclobacillaceae</taxon>
        <taxon>Tumebacillus</taxon>
    </lineage>
</organism>
<comment type="cofactor">
    <cofactor evidence="12 13 14">
        <name>Zn(2+)</name>
        <dbReference type="ChEBI" id="CHEBI:29105"/>
    </cofactor>
    <text evidence="12 13 14">Binds 1 zinc ion per monomer.</text>
</comment>
<dbReference type="EMBL" id="QGGL01000015">
    <property type="protein sequence ID" value="PWK08419.1"/>
    <property type="molecule type" value="Genomic_DNA"/>
</dbReference>
<keyword evidence="8 12" id="KW-0862">Zinc</keyword>
<feature type="domain" description="Toprim" evidence="16">
    <location>
        <begin position="255"/>
        <end position="336"/>
    </location>
</feature>
<dbReference type="GO" id="GO:0003899">
    <property type="term" value="F:DNA-directed RNA polymerase activity"/>
    <property type="evidence" value="ECO:0007669"/>
    <property type="project" value="UniProtKB-UniRule"/>
</dbReference>
<dbReference type="FunFam" id="3.90.980.10:FF:000001">
    <property type="entry name" value="DNA primase"/>
    <property type="match status" value="1"/>
</dbReference>
<dbReference type="SMART" id="SM00493">
    <property type="entry name" value="TOPRIM"/>
    <property type="match status" value="1"/>
</dbReference>
<evidence type="ECO:0000256" key="15">
    <source>
        <dbReference type="SAM" id="MobiDB-lite"/>
    </source>
</evidence>
<evidence type="ECO:0000256" key="14">
    <source>
        <dbReference type="PIRSR" id="PIRSR002811-1"/>
    </source>
</evidence>
<evidence type="ECO:0000256" key="2">
    <source>
        <dbReference type="ARBA" id="ARBA00022515"/>
    </source>
</evidence>
<keyword evidence="9" id="KW-0460">Magnesium</keyword>
<dbReference type="InterPro" id="IPR016136">
    <property type="entry name" value="DNA_helicase_N/primase_C"/>
</dbReference>
<dbReference type="InterPro" id="IPR034151">
    <property type="entry name" value="TOPRIM_DnaG_bac"/>
</dbReference>
<comment type="subunit">
    <text evidence="12">Monomer. Interacts with DnaB.</text>
</comment>
<evidence type="ECO:0000256" key="1">
    <source>
        <dbReference type="ARBA" id="ARBA00022478"/>
    </source>
</evidence>
<dbReference type="InterPro" id="IPR036185">
    <property type="entry name" value="DNA_heli_DnaB-like_N_sf"/>
</dbReference>
<evidence type="ECO:0000256" key="8">
    <source>
        <dbReference type="ARBA" id="ARBA00022833"/>
    </source>
</evidence>
<dbReference type="Pfam" id="PF08275">
    <property type="entry name" value="DNAG_N"/>
    <property type="match status" value="1"/>
</dbReference>
<dbReference type="InterPro" id="IPR050219">
    <property type="entry name" value="DnaG_primase"/>
</dbReference>
<feature type="zinc finger region" description="CHC2-type" evidence="12 14">
    <location>
        <begin position="32"/>
        <end position="56"/>
    </location>
</feature>
<dbReference type="GO" id="GO:0000428">
    <property type="term" value="C:DNA-directed RNA polymerase complex"/>
    <property type="evidence" value="ECO:0007669"/>
    <property type="project" value="UniProtKB-KW"/>
</dbReference>
<evidence type="ECO:0000256" key="7">
    <source>
        <dbReference type="ARBA" id="ARBA00022771"/>
    </source>
</evidence>